<feature type="binding site" evidence="6">
    <location>
        <position position="344"/>
    </location>
    <ligand>
        <name>Mn(2+)</name>
        <dbReference type="ChEBI" id="CHEBI:29035"/>
        <label>1</label>
    </ligand>
</feature>
<dbReference type="AlphaFoldDB" id="A0A1M6C3Z6"/>
<dbReference type="EMBL" id="FQZP01000004">
    <property type="protein sequence ID" value="SHI55719.1"/>
    <property type="molecule type" value="Genomic_DNA"/>
</dbReference>
<evidence type="ECO:0000256" key="1">
    <source>
        <dbReference type="ARBA" id="ARBA00010373"/>
    </source>
</evidence>
<feature type="binding site" evidence="6">
    <location>
        <position position="27"/>
    </location>
    <ligand>
        <name>Mn(2+)</name>
        <dbReference type="ChEBI" id="CHEBI:29035"/>
        <label>1</label>
    </ligand>
</feature>
<accession>A0A1M6C3Z6</accession>
<dbReference type="CDD" id="cd16009">
    <property type="entry name" value="PPM"/>
    <property type="match status" value="1"/>
</dbReference>
<dbReference type="UniPathway" id="UPA00087">
    <property type="reaction ID" value="UER00173"/>
</dbReference>
<dbReference type="InterPro" id="IPR017850">
    <property type="entry name" value="Alkaline_phosphatase_core_sf"/>
</dbReference>
<protein>
    <recommendedName>
        <fullName evidence="6 7">Phosphopentomutase</fullName>
        <ecNumber evidence="6 7">5.4.2.7</ecNumber>
    </recommendedName>
    <alternativeName>
        <fullName evidence="6">Phosphodeoxyribomutase</fullName>
    </alternativeName>
</protein>
<dbReference type="Proteomes" id="UP000324781">
    <property type="component" value="Unassembled WGS sequence"/>
</dbReference>
<comment type="catalytic activity">
    <reaction evidence="6">
        <text>2-deoxy-alpha-D-ribose 1-phosphate = 2-deoxy-D-ribose 5-phosphate</text>
        <dbReference type="Rhea" id="RHEA:27658"/>
        <dbReference type="ChEBI" id="CHEBI:57259"/>
        <dbReference type="ChEBI" id="CHEBI:62877"/>
        <dbReference type="EC" id="5.4.2.7"/>
    </reaction>
</comment>
<feature type="domain" description="Metalloenzyme" evidence="8">
    <location>
        <begin position="19"/>
        <end position="395"/>
    </location>
</feature>
<feature type="binding site" evidence="6">
    <location>
        <position position="355"/>
    </location>
    <ligand>
        <name>Mn(2+)</name>
        <dbReference type="ChEBI" id="CHEBI:29035"/>
        <label>2</label>
    </ligand>
</feature>
<name>A0A1M6C3Z6_9FIRM</name>
<dbReference type="PIRSF" id="PIRSF001491">
    <property type="entry name" value="Ppentomutase"/>
    <property type="match status" value="1"/>
</dbReference>
<feature type="binding site" evidence="6">
    <location>
        <position position="302"/>
    </location>
    <ligand>
        <name>Mn(2+)</name>
        <dbReference type="ChEBI" id="CHEBI:29035"/>
        <label>2</label>
    </ligand>
</feature>
<keyword evidence="4 6" id="KW-0464">Manganese</keyword>
<dbReference type="Gene3D" id="3.30.70.1250">
    <property type="entry name" value="Phosphopentomutase"/>
    <property type="match status" value="1"/>
</dbReference>
<reference evidence="9 10" key="1">
    <citation type="submission" date="2016-11" db="EMBL/GenBank/DDBJ databases">
        <authorList>
            <person name="Varghese N."/>
            <person name="Submissions S."/>
        </authorList>
    </citation>
    <scope>NUCLEOTIDE SEQUENCE [LARGE SCALE GENOMIC DNA]</scope>
    <source>
        <strain evidence="9 10">DSM 19027</strain>
    </source>
</reference>
<dbReference type="GO" id="GO:0006015">
    <property type="term" value="P:5-phosphoribose 1-diphosphate biosynthetic process"/>
    <property type="evidence" value="ECO:0007669"/>
    <property type="project" value="UniProtKB-UniPathway"/>
</dbReference>
<evidence type="ECO:0000313" key="9">
    <source>
        <dbReference type="EMBL" id="SHI55719.1"/>
    </source>
</evidence>
<dbReference type="Pfam" id="PF01676">
    <property type="entry name" value="Metalloenzyme"/>
    <property type="match status" value="1"/>
</dbReference>
<keyword evidence="2 6" id="KW-0963">Cytoplasm</keyword>
<keyword evidence="3 6" id="KW-0479">Metal-binding</keyword>
<dbReference type="GO" id="GO:0005829">
    <property type="term" value="C:cytosol"/>
    <property type="evidence" value="ECO:0007669"/>
    <property type="project" value="TreeGrafter"/>
</dbReference>
<keyword evidence="5 6" id="KW-0413">Isomerase</keyword>
<comment type="similarity">
    <text evidence="1 6">Belongs to the phosphopentomutase family.</text>
</comment>
<dbReference type="GO" id="GO:0043094">
    <property type="term" value="P:metabolic compound salvage"/>
    <property type="evidence" value="ECO:0007669"/>
    <property type="project" value="UniProtKB-UniRule"/>
</dbReference>
<evidence type="ECO:0000313" key="10">
    <source>
        <dbReference type="Proteomes" id="UP000324781"/>
    </source>
</evidence>
<dbReference type="FunFam" id="3.30.70.1250:FF:000001">
    <property type="entry name" value="Phosphopentomutase"/>
    <property type="match status" value="1"/>
</dbReference>
<evidence type="ECO:0000256" key="6">
    <source>
        <dbReference type="HAMAP-Rule" id="MF_00740"/>
    </source>
</evidence>
<dbReference type="HAMAP" id="MF_00740">
    <property type="entry name" value="Phosphopentomut"/>
    <property type="match status" value="1"/>
</dbReference>
<evidence type="ECO:0000256" key="3">
    <source>
        <dbReference type="ARBA" id="ARBA00022723"/>
    </source>
</evidence>
<comment type="function">
    <text evidence="6">Isomerase that catalyzes the conversion of deoxy-ribose 1-phosphate (dRib-1-P) and ribose 1-phosphate (Rib-1-P) to deoxy-ribose 5-phosphate (dRib-5-P) and ribose 5-phosphate (Rib-5-P), respectively.</text>
</comment>
<organism evidence="9 10">
    <name type="scientific">Thermoclostridium caenicola</name>
    <dbReference type="NCBI Taxonomy" id="659425"/>
    <lineage>
        <taxon>Bacteria</taxon>
        <taxon>Bacillati</taxon>
        <taxon>Bacillota</taxon>
        <taxon>Clostridia</taxon>
        <taxon>Eubacteriales</taxon>
        <taxon>Oscillospiraceae</taxon>
        <taxon>Thermoclostridium</taxon>
    </lineage>
</organism>
<evidence type="ECO:0000256" key="2">
    <source>
        <dbReference type="ARBA" id="ARBA00022490"/>
    </source>
</evidence>
<dbReference type="GO" id="GO:0006018">
    <property type="term" value="P:2-deoxyribose 1-phosphate catabolic process"/>
    <property type="evidence" value="ECO:0007669"/>
    <property type="project" value="UniProtKB-UniRule"/>
</dbReference>
<dbReference type="PANTHER" id="PTHR21110">
    <property type="entry name" value="PHOSPHOPENTOMUTASE"/>
    <property type="match status" value="1"/>
</dbReference>
<dbReference type="GO" id="GO:0008973">
    <property type="term" value="F:phosphopentomutase activity"/>
    <property type="evidence" value="ECO:0007669"/>
    <property type="project" value="UniProtKB-UniRule"/>
</dbReference>
<feature type="binding site" evidence="6">
    <location>
        <position position="307"/>
    </location>
    <ligand>
        <name>Mn(2+)</name>
        <dbReference type="ChEBI" id="CHEBI:29035"/>
        <label>2</label>
    </ligand>
</feature>
<dbReference type="SUPFAM" id="SSF53649">
    <property type="entry name" value="Alkaline phosphatase-like"/>
    <property type="match status" value="1"/>
</dbReference>
<dbReference type="EC" id="5.4.2.7" evidence="6 7"/>
<proteinExistence type="inferred from homology"/>
<sequence length="409" mass="45390">MPAPDVLLRFGDELEVKMKRAIIIVLDSVGIGEQPDAGLYGDEGSNTLGHICLQLKDQPWFSLANMERLGLGHIDGVDYLDKTREPIGAFGRLLELSKGKDTTTGHWEIAGIVMDKAFPVYPNGFPPEIIQAFEEAIGRKTLGNYPASGTQIIDELGEEHMRTGYPIVYTSADSVFQIAAHEEVIPLELLYEMCEKARRILTGDHAVGRVIARPFVGEPGTFRRTANRKDFSLDPIRKTVLDYAAEKGYQVRAVGKIEDIFNGRGITHAVHTHSNMDGVDRTLEWLKEDFEGILFTNLVDFDMLYGHRNNVEGYGRALVEFDARLPEIINAMKDDDILFITADHGCDPETESTDHSREYTPVLVYGRKVRAGVNLGTRKGFSNIAATIADYLGLSTDIAGESFLGEILK</sequence>
<dbReference type="InterPro" id="IPR006124">
    <property type="entry name" value="Metalloenzyme"/>
</dbReference>
<dbReference type="SUPFAM" id="SSF143856">
    <property type="entry name" value="DeoB insert domain-like"/>
    <property type="match status" value="1"/>
</dbReference>
<evidence type="ECO:0000259" key="8">
    <source>
        <dbReference type="Pfam" id="PF01676"/>
    </source>
</evidence>
<comment type="subcellular location">
    <subcellularLocation>
        <location evidence="6">Cytoplasm</location>
    </subcellularLocation>
</comment>
<dbReference type="GO" id="GO:0009117">
    <property type="term" value="P:nucleotide metabolic process"/>
    <property type="evidence" value="ECO:0007669"/>
    <property type="project" value="UniProtKB-UniRule"/>
</dbReference>
<evidence type="ECO:0000256" key="5">
    <source>
        <dbReference type="ARBA" id="ARBA00023235"/>
    </source>
</evidence>
<evidence type="ECO:0000256" key="7">
    <source>
        <dbReference type="NCBIfam" id="TIGR01696"/>
    </source>
</evidence>
<evidence type="ECO:0000256" key="4">
    <source>
        <dbReference type="ARBA" id="ARBA00023211"/>
    </source>
</evidence>
<dbReference type="InterPro" id="IPR010045">
    <property type="entry name" value="DeoB"/>
</dbReference>
<comment type="catalytic activity">
    <reaction evidence="6">
        <text>alpha-D-ribose 1-phosphate = D-ribose 5-phosphate</text>
        <dbReference type="Rhea" id="RHEA:18793"/>
        <dbReference type="ChEBI" id="CHEBI:57720"/>
        <dbReference type="ChEBI" id="CHEBI:78346"/>
        <dbReference type="EC" id="5.4.2.7"/>
    </reaction>
</comment>
<dbReference type="Gene3D" id="3.40.720.10">
    <property type="entry name" value="Alkaline Phosphatase, subunit A"/>
    <property type="match status" value="1"/>
</dbReference>
<keyword evidence="10" id="KW-1185">Reference proteome</keyword>
<feature type="binding site" evidence="6">
    <location>
        <position position="343"/>
    </location>
    <ligand>
        <name>Mn(2+)</name>
        <dbReference type="ChEBI" id="CHEBI:29035"/>
        <label>1</label>
    </ligand>
</feature>
<dbReference type="GO" id="GO:0030145">
    <property type="term" value="F:manganese ion binding"/>
    <property type="evidence" value="ECO:0007669"/>
    <property type="project" value="UniProtKB-UniRule"/>
</dbReference>
<dbReference type="NCBIfam" id="TIGR01696">
    <property type="entry name" value="deoB"/>
    <property type="match status" value="1"/>
</dbReference>
<comment type="cofactor">
    <cofactor evidence="6">
        <name>Mn(2+)</name>
        <dbReference type="ChEBI" id="CHEBI:29035"/>
    </cofactor>
    <text evidence="6">Binds 2 manganese ions.</text>
</comment>
<gene>
    <name evidence="6" type="primary">deoB</name>
    <name evidence="9" type="ORF">SAMN05444373_100439</name>
</gene>
<dbReference type="InterPro" id="IPR024052">
    <property type="entry name" value="Phosphopentomutase_DeoB_cap_sf"/>
</dbReference>
<comment type="pathway">
    <text evidence="6">Carbohydrate degradation; 2-deoxy-D-ribose 1-phosphate degradation; D-glyceraldehyde 3-phosphate and acetaldehyde from 2-deoxy-alpha-D-ribose 1-phosphate: step 1/2.</text>
</comment>
<dbReference type="GO" id="GO:0000287">
    <property type="term" value="F:magnesium ion binding"/>
    <property type="evidence" value="ECO:0007669"/>
    <property type="project" value="UniProtKB-UniRule"/>
</dbReference>
<dbReference type="PANTHER" id="PTHR21110:SF0">
    <property type="entry name" value="PHOSPHOPENTOMUTASE"/>
    <property type="match status" value="1"/>
</dbReference>
<dbReference type="NCBIfam" id="NF003766">
    <property type="entry name" value="PRK05362.1"/>
    <property type="match status" value="1"/>
</dbReference>